<dbReference type="AlphaFoldDB" id="A0A8B6GCC1"/>
<organism evidence="1 2">
    <name type="scientific">Mytilus galloprovincialis</name>
    <name type="common">Mediterranean mussel</name>
    <dbReference type="NCBI Taxonomy" id="29158"/>
    <lineage>
        <taxon>Eukaryota</taxon>
        <taxon>Metazoa</taxon>
        <taxon>Spiralia</taxon>
        <taxon>Lophotrochozoa</taxon>
        <taxon>Mollusca</taxon>
        <taxon>Bivalvia</taxon>
        <taxon>Autobranchia</taxon>
        <taxon>Pteriomorphia</taxon>
        <taxon>Mytilida</taxon>
        <taxon>Mytiloidea</taxon>
        <taxon>Mytilidae</taxon>
        <taxon>Mytilinae</taxon>
        <taxon>Mytilus</taxon>
    </lineage>
</organism>
<evidence type="ECO:0000313" key="1">
    <source>
        <dbReference type="EMBL" id="VDI62060.1"/>
    </source>
</evidence>
<evidence type="ECO:0000313" key="2">
    <source>
        <dbReference type="Proteomes" id="UP000596742"/>
    </source>
</evidence>
<dbReference type="OrthoDB" id="10488885at2759"/>
<comment type="caution">
    <text evidence="1">The sequence shown here is derived from an EMBL/GenBank/DDBJ whole genome shotgun (WGS) entry which is preliminary data.</text>
</comment>
<reference evidence="1" key="1">
    <citation type="submission" date="2018-11" db="EMBL/GenBank/DDBJ databases">
        <authorList>
            <person name="Alioto T."/>
            <person name="Alioto T."/>
        </authorList>
    </citation>
    <scope>NUCLEOTIDE SEQUENCE</scope>
</reference>
<keyword evidence="2" id="KW-1185">Reference proteome</keyword>
<gene>
    <name evidence="1" type="ORF">MGAL_10B005811</name>
</gene>
<dbReference type="Proteomes" id="UP000596742">
    <property type="component" value="Unassembled WGS sequence"/>
</dbReference>
<dbReference type="EMBL" id="UYJE01008206">
    <property type="protein sequence ID" value="VDI62060.1"/>
    <property type="molecule type" value="Genomic_DNA"/>
</dbReference>
<name>A0A8B6GCC1_MYTGA</name>
<sequence>MVKTETDYCTFTCNGSEKDPCGAARYFTVYEQEVENGIPHNRQPKFKWITNETFAEIRNETANFYNVKCLLLNESLQSVPMFCNLNYSALCESGSERDQRTKTTDIIHVKTRSSSNEMSVISEAFTTTTSSWTKSLIPVKITTISGMM</sequence>
<accession>A0A8B6GCC1</accession>
<proteinExistence type="predicted"/>
<protein>
    <submittedName>
        <fullName evidence="1">Uncharacterized protein</fullName>
    </submittedName>
</protein>